<proteinExistence type="inferred from homology"/>
<dbReference type="Gene3D" id="2.60.120.20">
    <property type="match status" value="1"/>
</dbReference>
<feature type="domain" description="Tymovirus coat protein" evidence="10">
    <location>
        <begin position="14"/>
        <end position="184"/>
    </location>
</feature>
<dbReference type="EMBL" id="MW854281">
    <property type="protein sequence ID" value="QYA72415.1"/>
    <property type="molecule type" value="Genomic_RNA"/>
</dbReference>
<organism evidence="11">
    <name type="scientific">Nemesia ring necrosis virus</name>
    <dbReference type="NCBI Taxonomy" id="312009"/>
    <lineage>
        <taxon>Viruses</taxon>
        <taxon>Riboviria</taxon>
        <taxon>Orthornavirae</taxon>
        <taxon>Kitrinoviricota</taxon>
        <taxon>Alsuviricetes</taxon>
        <taxon>Tymovirales</taxon>
        <taxon>Tymoviridae</taxon>
        <taxon>Tymovirus</taxon>
        <taxon>Tymovirus nemesiae</taxon>
    </lineage>
</organism>
<evidence type="ECO:0000256" key="9">
    <source>
        <dbReference type="SAM" id="MobiDB-lite"/>
    </source>
</evidence>
<dbReference type="InterPro" id="IPR000574">
    <property type="entry name" value="Tymo_coat"/>
</dbReference>
<evidence type="ECO:0000256" key="8">
    <source>
        <dbReference type="ARBA" id="ARBA00046323"/>
    </source>
</evidence>
<keyword evidence="3" id="KW-0167">Capsid protein</keyword>
<reference evidence="11" key="1">
    <citation type="submission" date="2021-03" db="EMBL/GenBank/DDBJ databases">
        <title>Plant Virus Collection isolate.</title>
        <authorList>
            <person name="Knierim D."/>
            <person name="Margaria P."/>
            <person name="Menzel W."/>
            <person name="Winter S."/>
        </authorList>
    </citation>
    <scope>NUCLEOTIDE SEQUENCE</scope>
    <source>
        <strain evidence="11">DSMZ PV-0631</strain>
    </source>
</reference>
<evidence type="ECO:0000256" key="1">
    <source>
        <dbReference type="ARBA" id="ARBA00004328"/>
    </source>
</evidence>
<evidence type="ECO:0000256" key="6">
    <source>
        <dbReference type="ARBA" id="ARBA00031336"/>
    </source>
</evidence>
<feature type="region of interest" description="Disordered" evidence="9">
    <location>
        <begin position="1"/>
        <end position="28"/>
    </location>
</feature>
<comment type="similarity">
    <text evidence="8">Belongs to the tymoviruses capsid protein family.</text>
</comment>
<dbReference type="GO" id="GO:0039617">
    <property type="term" value="C:T=3 icosahedral viral capsid"/>
    <property type="evidence" value="ECO:0007669"/>
    <property type="project" value="UniProtKB-KW"/>
</dbReference>
<evidence type="ECO:0000313" key="11">
    <source>
        <dbReference type="EMBL" id="QYA72415.1"/>
    </source>
</evidence>
<sequence length="192" mass="20305">MEEFKPISVKQPSIPAPGTKLPPAPGQQSSAIVQPFQISVTDLGVAEVNVQITLSSDPTLSQLTAFYRHADLVECSAVLFPNFTSSSNPTHCDLAWVPANSTASPKAILRTYGGNRFTLGGPITANEVISIPLPMNSVNCTIKDSVMYTDSPRLLAYSPAPLTAKTTPSGTLVIRGKVRLSSPLLQPLTASS</sequence>
<name>A0A8F8QR12_9VIRU</name>
<evidence type="ECO:0000256" key="7">
    <source>
        <dbReference type="ARBA" id="ARBA00032595"/>
    </source>
</evidence>
<keyword evidence="5" id="KW-1142">T=3 icosahedral capsid protein</keyword>
<keyword evidence="4" id="KW-0946">Virion</keyword>
<evidence type="ECO:0000256" key="5">
    <source>
        <dbReference type="ARBA" id="ARBA00023060"/>
    </source>
</evidence>
<gene>
    <name evidence="11" type="primary">ORF3</name>
</gene>
<evidence type="ECO:0000256" key="2">
    <source>
        <dbReference type="ARBA" id="ARBA00018091"/>
    </source>
</evidence>
<dbReference type="SUPFAM" id="SSF88633">
    <property type="entry name" value="Positive stranded ssRNA viruses"/>
    <property type="match status" value="1"/>
</dbReference>
<accession>A0A8F8QR12</accession>
<dbReference type="InterPro" id="IPR029053">
    <property type="entry name" value="Viral_coat"/>
</dbReference>
<evidence type="ECO:0000256" key="4">
    <source>
        <dbReference type="ARBA" id="ARBA00022844"/>
    </source>
</evidence>
<evidence type="ECO:0000256" key="3">
    <source>
        <dbReference type="ARBA" id="ARBA00022561"/>
    </source>
</evidence>
<comment type="subcellular location">
    <subcellularLocation>
        <location evidence="1">Virion</location>
    </subcellularLocation>
</comment>
<dbReference type="GO" id="GO:0005198">
    <property type="term" value="F:structural molecule activity"/>
    <property type="evidence" value="ECO:0007669"/>
    <property type="project" value="InterPro"/>
</dbReference>
<evidence type="ECO:0000259" key="10">
    <source>
        <dbReference type="Pfam" id="PF00983"/>
    </source>
</evidence>
<dbReference type="Pfam" id="PF00983">
    <property type="entry name" value="Tymo_coat"/>
    <property type="match status" value="1"/>
</dbReference>
<protein>
    <recommendedName>
        <fullName evidence="2">Capsid protein</fullName>
    </recommendedName>
    <alternativeName>
        <fullName evidence="6">Coat protein</fullName>
    </alternativeName>
    <alternativeName>
        <fullName evidence="7">Virion protein</fullName>
    </alternativeName>
</protein>